<dbReference type="GO" id="GO:0017116">
    <property type="term" value="F:single-stranded DNA helicase activity"/>
    <property type="evidence" value="ECO:0007669"/>
    <property type="project" value="TreeGrafter"/>
</dbReference>
<organism evidence="8 9">
    <name type="scientific">Candidatus Peribacter riflensis</name>
    <dbReference type="NCBI Taxonomy" id="1735162"/>
    <lineage>
        <taxon>Bacteria</taxon>
        <taxon>Candidatus Peregrinibacteriota</taxon>
        <taxon>Candidatus Peribacteria</taxon>
        <taxon>Candidatus Peribacterales</taxon>
        <taxon>Candidatus Peribacteraceae</taxon>
        <taxon>Candidatus Peribacter</taxon>
    </lineage>
</organism>
<comment type="function">
    <text evidence="1">DNA-dependent ATPase that plays important roles in cellular responses to stalled DNA replication processes.</text>
</comment>
<comment type="similarity">
    <text evidence="2">Belongs to the AAA ATPase family. RarA/MGS1/WRNIP1 subfamily.</text>
</comment>
<evidence type="ECO:0000313" key="9">
    <source>
        <dbReference type="Proteomes" id="UP000069135"/>
    </source>
</evidence>
<dbReference type="FunFam" id="3.40.50.300:FF:000137">
    <property type="entry name" value="Replication-associated recombination protein A"/>
    <property type="match status" value="1"/>
</dbReference>
<dbReference type="Proteomes" id="UP000069135">
    <property type="component" value="Chromosome"/>
</dbReference>
<dbReference type="InterPro" id="IPR003959">
    <property type="entry name" value="ATPase_AAA_core"/>
</dbReference>
<sequence>MPKLDSAPLAFRLRPKTLEDFVGQSHVVGEGTALRKALEGDTLSSIILAGPPGTGKTTLAKIVAECTHAHFVQINAVLSGVKELREVCAEAEQLFTGLKQRTVLFIDEIHRFNKSQQDALLPYVESGTVILIGATTENPYFEVNAALVSRSQVYLLTPLSVPDLQMILQRALKEKEGYGGAVNVSDDALTYIAELSNGDARIALNLLEMAVLTAGKKLSIAEVTRLFHEHGKRYDRNGEEHYNTVSAFIKSMRGSDCDAALLWMFKMLAGGEQPRFLFRRMAIFASEDVGNADPRALQMVMAAWQAFEFVGLPEGEFFLAHACIYLSQAPKSNAITRAMAGAREVLRTAPTLEVPMHLRNAPIKGMADQGYGKGYQYPHHDQKGVVQEHYFPIGMEPRAFYEPTDRGFEGEVKERLEHIRSIVRT</sequence>
<feature type="domain" description="AAA+ ATPase" evidence="7">
    <location>
        <begin position="42"/>
        <end position="159"/>
    </location>
</feature>
<dbReference type="CDD" id="cd18139">
    <property type="entry name" value="HLD_clamp_RarA"/>
    <property type="match status" value="1"/>
</dbReference>
<keyword evidence="5" id="KW-0547">Nucleotide-binding</keyword>
<dbReference type="GO" id="GO:0016887">
    <property type="term" value="F:ATP hydrolysis activity"/>
    <property type="evidence" value="ECO:0007669"/>
    <property type="project" value="InterPro"/>
</dbReference>
<dbReference type="GO" id="GO:0003677">
    <property type="term" value="F:DNA binding"/>
    <property type="evidence" value="ECO:0007669"/>
    <property type="project" value="InterPro"/>
</dbReference>
<protein>
    <recommendedName>
        <fullName evidence="3">Replication-associated recombination protein A</fullName>
    </recommendedName>
</protein>
<dbReference type="EMBL" id="CP013065">
    <property type="protein sequence ID" value="ALM13169.1"/>
    <property type="molecule type" value="Genomic_DNA"/>
</dbReference>
<keyword evidence="6" id="KW-0067">ATP-binding</keyword>
<dbReference type="SUPFAM" id="SSF48019">
    <property type="entry name" value="post-AAA+ oligomerization domain-like"/>
    <property type="match status" value="1"/>
</dbReference>
<dbReference type="GO" id="GO:0000731">
    <property type="term" value="P:DNA synthesis involved in DNA repair"/>
    <property type="evidence" value="ECO:0007669"/>
    <property type="project" value="TreeGrafter"/>
</dbReference>
<dbReference type="CDD" id="cd00009">
    <property type="entry name" value="AAA"/>
    <property type="match status" value="1"/>
</dbReference>
<dbReference type="PANTHER" id="PTHR13779">
    <property type="entry name" value="WERNER HELICASE-INTERACTING PROTEIN 1 FAMILY MEMBER"/>
    <property type="match status" value="1"/>
</dbReference>
<name>A0A0S1SY21_9BACT</name>
<reference evidence="8 9" key="2">
    <citation type="journal article" date="2016" name="PeerJ">
        <title>Analysis of five complete genome sequences for members of the class Peribacteria in the recently recognized Peregrinibacteria bacterial phylum.</title>
        <authorList>
            <person name="Anantharaman K."/>
            <person name="Brown C.T."/>
            <person name="Burstein D."/>
            <person name="Castelle C.J."/>
            <person name="Probst A.J."/>
            <person name="Thomas B.C."/>
            <person name="Williams K.H."/>
            <person name="Banfield J.F."/>
        </authorList>
    </citation>
    <scope>NUCLEOTIDE SEQUENCE [LARGE SCALE GENOMIC DNA]</scope>
    <source>
        <strain evidence="8">RIFOXYD1_FULL_PER-ii_59_16</strain>
    </source>
</reference>
<accession>A0A0S1SHU0</accession>
<dbReference type="Pfam" id="PF16193">
    <property type="entry name" value="AAA_assoc_2"/>
    <property type="match status" value="1"/>
</dbReference>
<dbReference type="InterPro" id="IPR003593">
    <property type="entry name" value="AAA+_ATPase"/>
</dbReference>
<dbReference type="InterPro" id="IPR032423">
    <property type="entry name" value="AAA_assoc_2"/>
</dbReference>
<accession>A0A0S1SMI1</accession>
<dbReference type="FunFam" id="1.20.272.10:FF:000001">
    <property type="entry name" value="Putative AAA family ATPase"/>
    <property type="match status" value="1"/>
</dbReference>
<evidence type="ECO:0000256" key="4">
    <source>
        <dbReference type="ARBA" id="ARBA00022705"/>
    </source>
</evidence>
<reference evidence="9" key="1">
    <citation type="submission" date="2015-10" db="EMBL/GenBank/DDBJ databases">
        <title>Analysis of five complete genome sequences for members of the class Peribacteria in the recently recognized Peregrinibacteria bacterial phylum.</title>
        <authorList>
            <person name="Anantharaman K."/>
            <person name="Brown C.T."/>
            <person name="Burstein D."/>
            <person name="Castelle C.J."/>
            <person name="Probst A.J."/>
            <person name="Thomas B.C."/>
            <person name="Williams K.H."/>
            <person name="Banfield J.F."/>
        </authorList>
    </citation>
    <scope>NUCLEOTIDE SEQUENCE [LARGE SCALE GENOMIC DNA]</scope>
</reference>
<proteinExistence type="inferred from homology"/>
<dbReference type="AlphaFoldDB" id="A0A0S1SY21"/>
<dbReference type="FunFam" id="1.10.8.60:FF:000029">
    <property type="entry name" value="Replication-associated recombination protein A"/>
    <property type="match status" value="1"/>
</dbReference>
<dbReference type="InterPro" id="IPR027417">
    <property type="entry name" value="P-loop_NTPase"/>
</dbReference>
<dbReference type="InterPro" id="IPR008921">
    <property type="entry name" value="DNA_pol3_clamp-load_cplx_C"/>
</dbReference>
<accession>A0A0S1SY21</accession>
<accession>A0A0S1SRK3</accession>
<dbReference type="GO" id="GO:0008047">
    <property type="term" value="F:enzyme activator activity"/>
    <property type="evidence" value="ECO:0007669"/>
    <property type="project" value="TreeGrafter"/>
</dbReference>
<dbReference type="Pfam" id="PF12002">
    <property type="entry name" value="MgsA_C"/>
    <property type="match status" value="1"/>
</dbReference>
<keyword evidence="4" id="KW-0235">DNA replication</keyword>
<gene>
    <name evidence="8" type="ORF">PeribacterD1_0478</name>
</gene>
<dbReference type="PRINTS" id="PR00830">
    <property type="entry name" value="ENDOLAPTASE"/>
</dbReference>
<dbReference type="Pfam" id="PF00004">
    <property type="entry name" value="AAA"/>
    <property type="match status" value="1"/>
</dbReference>
<dbReference type="STRING" id="1735162.PeribacterB2_0477"/>
<evidence type="ECO:0000256" key="6">
    <source>
        <dbReference type="ARBA" id="ARBA00022840"/>
    </source>
</evidence>
<accession>A0A0S1SHF0</accession>
<dbReference type="PATRIC" id="fig|1735161.3.peg.470"/>
<dbReference type="Gene3D" id="3.40.50.300">
    <property type="entry name" value="P-loop containing nucleotide triphosphate hydrolases"/>
    <property type="match status" value="1"/>
</dbReference>
<evidence type="ECO:0000256" key="1">
    <source>
        <dbReference type="ARBA" id="ARBA00002393"/>
    </source>
</evidence>
<evidence type="ECO:0000313" key="8">
    <source>
        <dbReference type="EMBL" id="ALM13169.1"/>
    </source>
</evidence>
<dbReference type="InterPro" id="IPR051314">
    <property type="entry name" value="AAA_ATPase_RarA/MGS1/WRNIP1"/>
</dbReference>
<dbReference type="Gene3D" id="1.10.8.60">
    <property type="match status" value="1"/>
</dbReference>
<evidence type="ECO:0000259" key="7">
    <source>
        <dbReference type="SMART" id="SM00382"/>
    </source>
</evidence>
<dbReference type="SUPFAM" id="SSF52540">
    <property type="entry name" value="P-loop containing nucleoside triphosphate hydrolases"/>
    <property type="match status" value="1"/>
</dbReference>
<dbReference type="Gene3D" id="1.10.3710.10">
    <property type="entry name" value="DNA polymerase III clamp loader subunits, C-terminal domain"/>
    <property type="match status" value="1"/>
</dbReference>
<dbReference type="GO" id="GO:0006261">
    <property type="term" value="P:DNA-templated DNA replication"/>
    <property type="evidence" value="ECO:0007669"/>
    <property type="project" value="TreeGrafter"/>
</dbReference>
<dbReference type="GO" id="GO:0005524">
    <property type="term" value="F:ATP binding"/>
    <property type="evidence" value="ECO:0007669"/>
    <property type="project" value="UniProtKB-KW"/>
</dbReference>
<dbReference type="SMART" id="SM00382">
    <property type="entry name" value="AAA"/>
    <property type="match status" value="1"/>
</dbReference>
<dbReference type="PANTHER" id="PTHR13779:SF7">
    <property type="entry name" value="ATPASE WRNIP1"/>
    <property type="match status" value="1"/>
</dbReference>
<dbReference type="InterPro" id="IPR021886">
    <property type="entry name" value="MgsA_C"/>
</dbReference>
<evidence type="ECO:0000256" key="5">
    <source>
        <dbReference type="ARBA" id="ARBA00022741"/>
    </source>
</evidence>
<evidence type="ECO:0000256" key="2">
    <source>
        <dbReference type="ARBA" id="ARBA00008959"/>
    </source>
</evidence>
<dbReference type="Gene3D" id="1.20.272.10">
    <property type="match status" value="1"/>
</dbReference>
<evidence type="ECO:0000256" key="3">
    <source>
        <dbReference type="ARBA" id="ARBA00020776"/>
    </source>
</evidence>
<dbReference type="KEGG" id="prf:PeribacterA2_0478"/>